<evidence type="ECO:0000313" key="2">
    <source>
        <dbReference type="EMBL" id="QHT01630.1"/>
    </source>
</evidence>
<dbReference type="AlphaFoldDB" id="A0A6C0CCR6"/>
<accession>A0A6C0CCR6</accession>
<name>A0A6C0CCR6_9ZZZZ</name>
<protein>
    <submittedName>
        <fullName evidence="2">Uncharacterized protein</fullName>
    </submittedName>
</protein>
<evidence type="ECO:0000256" key="1">
    <source>
        <dbReference type="SAM" id="MobiDB-lite"/>
    </source>
</evidence>
<proteinExistence type="predicted"/>
<feature type="region of interest" description="Disordered" evidence="1">
    <location>
        <begin position="156"/>
        <end position="182"/>
    </location>
</feature>
<dbReference type="EMBL" id="MN739379">
    <property type="protein sequence ID" value="QHT01630.1"/>
    <property type="molecule type" value="Genomic_DNA"/>
</dbReference>
<sequence length="213" mass="24863">MVQNFDTQNDILLNKLLLFYKNTEYFDKMISIINGTSKISLRIVDWFVTNYSKKNYCVIENAETNERFKVYNDYKLKLKAYSKKKFDPFCRWDRINVPYKDTMCVQTTLGQLNFFKWTIENKILEYIENNYSTIENDMNLRNSSAKVKNTSINSNTSIESSDSYTSTSSTSSSASDTSVINNLNKTRKKREELSSNASKIIQKEFISTTLVFN</sequence>
<dbReference type="Pfam" id="PF23827">
    <property type="entry name" value="DUF7197"/>
    <property type="match status" value="1"/>
</dbReference>
<dbReference type="InterPro" id="IPR055621">
    <property type="entry name" value="DUF7197"/>
</dbReference>
<organism evidence="2">
    <name type="scientific">viral metagenome</name>
    <dbReference type="NCBI Taxonomy" id="1070528"/>
    <lineage>
        <taxon>unclassified sequences</taxon>
        <taxon>metagenomes</taxon>
        <taxon>organismal metagenomes</taxon>
    </lineage>
</organism>
<reference evidence="2" key="1">
    <citation type="journal article" date="2020" name="Nature">
        <title>Giant virus diversity and host interactions through global metagenomics.</title>
        <authorList>
            <person name="Schulz F."/>
            <person name="Roux S."/>
            <person name="Paez-Espino D."/>
            <person name="Jungbluth S."/>
            <person name="Walsh D.A."/>
            <person name="Denef V.J."/>
            <person name="McMahon K.D."/>
            <person name="Konstantinidis K.T."/>
            <person name="Eloe-Fadrosh E.A."/>
            <person name="Kyrpides N.C."/>
            <person name="Woyke T."/>
        </authorList>
    </citation>
    <scope>NUCLEOTIDE SEQUENCE</scope>
    <source>
        <strain evidence="2">GVMAG-M-3300020523-10</strain>
    </source>
</reference>
<feature type="compositionally biased region" description="Low complexity" evidence="1">
    <location>
        <begin position="156"/>
        <end position="178"/>
    </location>
</feature>